<dbReference type="InterPro" id="IPR036860">
    <property type="entry name" value="SH2_dom_sf"/>
</dbReference>
<dbReference type="EMBL" id="JAIPUX010000439">
    <property type="protein sequence ID" value="KAH0629177.1"/>
    <property type="molecule type" value="Genomic_DNA"/>
</dbReference>
<proteinExistence type="inferred from homology"/>
<accession>A0ABQ7TIA2</accession>
<dbReference type="InterPro" id="IPR000980">
    <property type="entry name" value="SH2"/>
</dbReference>
<feature type="region of interest" description="Disordered" evidence="14">
    <location>
        <begin position="545"/>
        <end position="566"/>
    </location>
</feature>
<evidence type="ECO:0000256" key="11">
    <source>
        <dbReference type="ARBA" id="ARBA00023242"/>
    </source>
</evidence>
<keyword evidence="8 13" id="KW-0238">DNA-binding</keyword>
<comment type="similarity">
    <text evidence="3 13">Belongs to the transcription factor STAT family.</text>
</comment>
<keyword evidence="5 13" id="KW-0597">Phosphoprotein</keyword>
<dbReference type="InterPro" id="IPR015988">
    <property type="entry name" value="STAT_TF_CC"/>
</dbReference>
<evidence type="ECO:0000256" key="13">
    <source>
        <dbReference type="RuleBase" id="RU046415"/>
    </source>
</evidence>
<sequence>MLFHDILTLLNDQLGRLALGEENNSKMLDKHNLQRSKVHLQALYQEHPKKLASVIDGLLRQEQAILSAALAASQPVVEPPTDALMTSSHQYNIENRLAKMRNAIQAAISNCKEVLAQIHEQLGRSVTLRDLLLEERDAWKDRQRRACIGDTCDTSLGQLEKWFTANGEDLFHLLQQLRTLQELQQKLTYDEDPLICGLPHLEKRLKEQILLLLESAFVVEIQPNMPYPNRRPLVLRANQRFSVRARLLVKLMDRNNQMEVKIEIDRDSTNLAGFRKFNILTSNTKTLMMDKPQVDGLVCDFKHISLKEQKIIGSGKGKGGKGINENQRFFFNPPAATWAQLSTVLSWQFSAATEQGLNADQLKMLGEKLCEGSTVTAQSTITWAQFSKDSPSSFSFWTWIDGILLLIQEHLLQLWKNDLIMGFVSRKREKHLLKRKRGGTFLLRFSQTTRNGGITCTWVEYDDKGSPKFSAVEPYTREQLRVLPLPDIIRDYHVLAEEVIPENPLHYLYPDIPRDEAFGPYYSEHREANLTEKREYLKRRLISVSSRQPEEAQAPDLQLPNPNTSDLQVSEVHAPELQVPDPNTPDMNGVLENDTPLLREMEELDRELGGLLFDKQDPYLPQPDEEQYLRPMAPDLFVAPELQELNLDEADFE</sequence>
<dbReference type="Pfam" id="PF02864">
    <property type="entry name" value="STAT_bind"/>
    <property type="match status" value="1"/>
</dbReference>
<dbReference type="InterPro" id="IPR001217">
    <property type="entry name" value="STAT"/>
</dbReference>
<dbReference type="Pfam" id="PF00017">
    <property type="entry name" value="SH2"/>
    <property type="match status" value="1"/>
</dbReference>
<dbReference type="SUPFAM" id="SSF48092">
    <property type="entry name" value="Transcription factor STAT-4 N-domain"/>
    <property type="match status" value="1"/>
</dbReference>
<evidence type="ECO:0000256" key="1">
    <source>
        <dbReference type="ARBA" id="ARBA00004123"/>
    </source>
</evidence>
<evidence type="ECO:0000259" key="15">
    <source>
        <dbReference type="PROSITE" id="PS50001"/>
    </source>
</evidence>
<name>A0ABQ7TIA2_PHRPL</name>
<evidence type="ECO:0000256" key="3">
    <source>
        <dbReference type="ARBA" id="ARBA00005586"/>
    </source>
</evidence>
<keyword evidence="17" id="KW-1185">Reference proteome</keyword>
<keyword evidence="9 13" id="KW-0010">Activator</keyword>
<dbReference type="InterPro" id="IPR036535">
    <property type="entry name" value="STAT_N_sf"/>
</dbReference>
<evidence type="ECO:0000256" key="14">
    <source>
        <dbReference type="SAM" id="MobiDB-lite"/>
    </source>
</evidence>
<dbReference type="InterPro" id="IPR008967">
    <property type="entry name" value="p53-like_TF_DNA-bd_sf"/>
</dbReference>
<feature type="domain" description="SH2" evidence="15">
    <location>
        <begin position="415"/>
        <end position="511"/>
    </location>
</feature>
<dbReference type="Gene3D" id="1.10.238.10">
    <property type="entry name" value="EF-hand"/>
    <property type="match status" value="1"/>
</dbReference>
<dbReference type="Pfam" id="PF01017">
    <property type="entry name" value="STAT_alpha"/>
    <property type="match status" value="1"/>
</dbReference>
<keyword evidence="11 13" id="KW-0539">Nucleus</keyword>
<dbReference type="InterPro" id="IPR012345">
    <property type="entry name" value="STAT_TF_DNA-bd_N"/>
</dbReference>
<keyword evidence="6 12" id="KW-0727">SH2 domain</keyword>
<evidence type="ECO:0000313" key="16">
    <source>
        <dbReference type="EMBL" id="KAH0629177.1"/>
    </source>
</evidence>
<dbReference type="SUPFAM" id="SSF55550">
    <property type="entry name" value="SH2 domain"/>
    <property type="match status" value="1"/>
</dbReference>
<evidence type="ECO:0000256" key="9">
    <source>
        <dbReference type="ARBA" id="ARBA00023159"/>
    </source>
</evidence>
<evidence type="ECO:0000256" key="6">
    <source>
        <dbReference type="ARBA" id="ARBA00022999"/>
    </source>
</evidence>
<evidence type="ECO:0000256" key="12">
    <source>
        <dbReference type="PROSITE-ProRule" id="PRU00191"/>
    </source>
</evidence>
<dbReference type="Gene3D" id="1.20.1050.20">
    <property type="entry name" value="STAT transcription factor, all-alpha domain"/>
    <property type="match status" value="1"/>
</dbReference>
<evidence type="ECO:0000256" key="8">
    <source>
        <dbReference type="ARBA" id="ARBA00023125"/>
    </source>
</evidence>
<dbReference type="InterPro" id="IPR048988">
    <property type="entry name" value="STAT_linker"/>
</dbReference>
<keyword evidence="4 13" id="KW-0963">Cytoplasm</keyword>
<keyword evidence="10 13" id="KW-0804">Transcription</keyword>
<evidence type="ECO:0000256" key="4">
    <source>
        <dbReference type="ARBA" id="ARBA00022490"/>
    </source>
</evidence>
<dbReference type="PROSITE" id="PS50001">
    <property type="entry name" value="SH2"/>
    <property type="match status" value="1"/>
</dbReference>
<dbReference type="Gene3D" id="3.30.505.10">
    <property type="entry name" value="SH2 domain"/>
    <property type="match status" value="1"/>
</dbReference>
<keyword evidence="7 13" id="KW-0805">Transcription regulation</keyword>
<dbReference type="InterPro" id="IPR013801">
    <property type="entry name" value="STAT_TF_DNA-bd"/>
</dbReference>
<dbReference type="PANTHER" id="PTHR11801">
    <property type="entry name" value="SIGNAL TRANSDUCER AND ACTIVATOR OF TRANSCRIPTION"/>
    <property type="match status" value="1"/>
</dbReference>
<dbReference type="Proteomes" id="UP000826234">
    <property type="component" value="Unassembled WGS sequence"/>
</dbReference>
<protein>
    <recommendedName>
        <fullName evidence="13">Signal transducer and activator of transcription</fullName>
    </recommendedName>
</protein>
<dbReference type="Pfam" id="PF21354">
    <property type="entry name" value="STAT_linker"/>
    <property type="match status" value="1"/>
</dbReference>
<dbReference type="SUPFAM" id="SSF47655">
    <property type="entry name" value="STAT"/>
    <property type="match status" value="1"/>
</dbReference>
<evidence type="ECO:0000256" key="7">
    <source>
        <dbReference type="ARBA" id="ARBA00023015"/>
    </source>
</evidence>
<comment type="caution">
    <text evidence="16">The sequence shown here is derived from an EMBL/GenBank/DDBJ whole genome shotgun (WGS) entry which is preliminary data.</text>
</comment>
<evidence type="ECO:0000256" key="10">
    <source>
        <dbReference type="ARBA" id="ARBA00023163"/>
    </source>
</evidence>
<reference evidence="16 17" key="1">
    <citation type="journal article" date="2022" name="Gigascience">
        <title>A chromosome-level genome assembly and annotation of the desert horned lizard, Phrynosoma platyrhinos, provides insight into chromosomal rearrangements among reptiles.</title>
        <authorList>
            <person name="Koochekian N."/>
            <person name="Ascanio A."/>
            <person name="Farleigh K."/>
            <person name="Card D.C."/>
            <person name="Schield D.R."/>
            <person name="Castoe T.A."/>
            <person name="Jezkova T."/>
        </authorList>
    </citation>
    <scope>NUCLEOTIDE SEQUENCE [LARGE SCALE GENOMIC DNA]</scope>
    <source>
        <strain evidence="16">NK-2021</strain>
    </source>
</reference>
<dbReference type="Gene3D" id="2.60.40.630">
    <property type="entry name" value="STAT transcription factor, DNA-binding domain"/>
    <property type="match status" value="1"/>
</dbReference>
<evidence type="ECO:0000256" key="5">
    <source>
        <dbReference type="ARBA" id="ARBA00022553"/>
    </source>
</evidence>
<gene>
    <name evidence="16" type="ORF">JD844_011047</name>
</gene>
<evidence type="ECO:0000313" key="17">
    <source>
        <dbReference type="Proteomes" id="UP000826234"/>
    </source>
</evidence>
<comment type="subcellular location">
    <subcellularLocation>
        <location evidence="2 13">Cytoplasm</location>
    </subcellularLocation>
    <subcellularLocation>
        <location evidence="1 13">Nucleus</location>
    </subcellularLocation>
</comment>
<dbReference type="InterPro" id="IPR013800">
    <property type="entry name" value="STAT_TF_alpha"/>
</dbReference>
<dbReference type="SUPFAM" id="SSF49417">
    <property type="entry name" value="p53-like transcription factors"/>
    <property type="match status" value="1"/>
</dbReference>
<organism evidence="16 17">
    <name type="scientific">Phrynosoma platyrhinos</name>
    <name type="common">Desert horned lizard</name>
    <dbReference type="NCBI Taxonomy" id="52577"/>
    <lineage>
        <taxon>Eukaryota</taxon>
        <taxon>Metazoa</taxon>
        <taxon>Chordata</taxon>
        <taxon>Craniata</taxon>
        <taxon>Vertebrata</taxon>
        <taxon>Euteleostomi</taxon>
        <taxon>Lepidosauria</taxon>
        <taxon>Squamata</taxon>
        <taxon>Bifurcata</taxon>
        <taxon>Unidentata</taxon>
        <taxon>Episquamata</taxon>
        <taxon>Toxicofera</taxon>
        <taxon>Iguania</taxon>
        <taxon>Phrynosomatidae</taxon>
        <taxon>Phrynosomatinae</taxon>
        <taxon>Phrynosoma</taxon>
    </lineage>
</organism>
<evidence type="ECO:0000256" key="2">
    <source>
        <dbReference type="ARBA" id="ARBA00004496"/>
    </source>
</evidence>